<dbReference type="InterPro" id="IPR005114">
    <property type="entry name" value="Helicase_assoc"/>
</dbReference>
<accession>A0A6J5NAL7</accession>
<dbReference type="Pfam" id="PF03457">
    <property type="entry name" value="HA"/>
    <property type="match status" value="1"/>
</dbReference>
<dbReference type="EMBL" id="LR796639">
    <property type="protein sequence ID" value="CAB4155642.1"/>
    <property type="molecule type" value="Genomic_DNA"/>
</dbReference>
<keyword evidence="3" id="KW-0547">Nucleotide-binding</keyword>
<name>A0A6J5NAL7_9CAUD</name>
<protein>
    <submittedName>
        <fullName evidence="3">Helicase-associated</fullName>
    </submittedName>
</protein>
<sequence length="123" mass="14185">MDNSSRFEMYKDAIIEFSKREGHCFIPAVHVEIINGKEIFLGAWVGYARQRKKKNQISKARALELESIPGWEWGPLKPGPTTDKNRNNNILKMRAAGHSLRQIADEFELSRQRIHQIVKGKNV</sequence>
<evidence type="ECO:0000259" key="2">
    <source>
        <dbReference type="Pfam" id="PF03457"/>
    </source>
</evidence>
<organism evidence="3">
    <name type="scientific">uncultured Caudovirales phage</name>
    <dbReference type="NCBI Taxonomy" id="2100421"/>
    <lineage>
        <taxon>Viruses</taxon>
        <taxon>Duplodnaviria</taxon>
        <taxon>Heunggongvirae</taxon>
        <taxon>Uroviricota</taxon>
        <taxon>Caudoviricetes</taxon>
        <taxon>Peduoviridae</taxon>
        <taxon>Maltschvirus</taxon>
        <taxon>Maltschvirus maltsch</taxon>
    </lineage>
</organism>
<dbReference type="GO" id="GO:0003677">
    <property type="term" value="F:DNA binding"/>
    <property type="evidence" value="ECO:0007669"/>
    <property type="project" value="InterPro"/>
</dbReference>
<keyword evidence="3" id="KW-0347">Helicase</keyword>
<gene>
    <name evidence="3" type="ORF">UFOVP658_19</name>
</gene>
<feature type="domain" description="Helicase-associated" evidence="2">
    <location>
        <begin position="6"/>
        <end position="69"/>
    </location>
</feature>
<dbReference type="InterPro" id="IPR013324">
    <property type="entry name" value="RNA_pol_sigma_r3/r4-like"/>
</dbReference>
<keyword evidence="3" id="KW-0378">Hydrolase</keyword>
<evidence type="ECO:0000313" key="3">
    <source>
        <dbReference type="EMBL" id="CAB4155642.1"/>
    </source>
</evidence>
<evidence type="ECO:0000259" key="1">
    <source>
        <dbReference type="Pfam" id="PF02796"/>
    </source>
</evidence>
<dbReference type="InterPro" id="IPR006120">
    <property type="entry name" value="Resolvase_HTH_dom"/>
</dbReference>
<proteinExistence type="predicted"/>
<dbReference type="Pfam" id="PF02796">
    <property type="entry name" value="HTH_7"/>
    <property type="match status" value="1"/>
</dbReference>
<dbReference type="SUPFAM" id="SSF88659">
    <property type="entry name" value="Sigma3 and sigma4 domains of RNA polymerase sigma factors"/>
    <property type="match status" value="1"/>
</dbReference>
<dbReference type="GO" id="GO:0004386">
    <property type="term" value="F:helicase activity"/>
    <property type="evidence" value="ECO:0007669"/>
    <property type="project" value="UniProtKB-KW"/>
</dbReference>
<reference evidence="3" key="1">
    <citation type="submission" date="2020-04" db="EMBL/GenBank/DDBJ databases">
        <authorList>
            <person name="Chiriac C."/>
            <person name="Salcher M."/>
            <person name="Ghai R."/>
            <person name="Kavagutti S V."/>
        </authorList>
    </citation>
    <scope>NUCLEOTIDE SEQUENCE</scope>
</reference>
<dbReference type="Gene3D" id="6.10.140.530">
    <property type="match status" value="1"/>
</dbReference>
<keyword evidence="3" id="KW-0067">ATP-binding</keyword>
<feature type="domain" description="Resolvase HTH" evidence="1">
    <location>
        <begin position="83"/>
        <end position="114"/>
    </location>
</feature>
<dbReference type="GO" id="GO:0000150">
    <property type="term" value="F:DNA strand exchange activity"/>
    <property type="evidence" value="ECO:0007669"/>
    <property type="project" value="InterPro"/>
</dbReference>